<dbReference type="EMBL" id="RQFM01000010">
    <property type="protein sequence ID" value="TGK88260.1"/>
    <property type="molecule type" value="Genomic_DNA"/>
</dbReference>
<feature type="transmembrane region" description="Helical" evidence="4">
    <location>
        <begin position="290"/>
        <end position="310"/>
    </location>
</feature>
<feature type="transmembrane region" description="Helical" evidence="4">
    <location>
        <begin position="97"/>
        <end position="122"/>
    </location>
</feature>
<evidence type="ECO:0000313" key="7">
    <source>
        <dbReference type="EMBL" id="TGK88910.1"/>
    </source>
</evidence>
<gene>
    <name evidence="6" type="ORF">EHQ23_05330</name>
    <name evidence="7" type="ORF">EHQ26_17855</name>
</gene>
<feature type="transmembrane region" description="Helical" evidence="4">
    <location>
        <begin position="322"/>
        <end position="347"/>
    </location>
</feature>
<evidence type="ECO:0000313" key="9">
    <source>
        <dbReference type="Proteomes" id="UP000297918"/>
    </source>
</evidence>
<dbReference type="PANTHER" id="PTHR23531">
    <property type="entry name" value="QUINOLENE RESISTANCE PROTEIN NORA"/>
    <property type="match status" value="1"/>
</dbReference>
<dbReference type="OrthoDB" id="9814001at2"/>
<keyword evidence="3 4" id="KW-0472">Membrane</keyword>
<dbReference type="PROSITE" id="PS50850">
    <property type="entry name" value="MFS"/>
    <property type="match status" value="1"/>
</dbReference>
<feature type="transmembrane region" description="Helical" evidence="4">
    <location>
        <begin position="235"/>
        <end position="254"/>
    </location>
</feature>
<dbReference type="InterPro" id="IPR020846">
    <property type="entry name" value="MFS_dom"/>
</dbReference>
<dbReference type="InterPro" id="IPR011701">
    <property type="entry name" value="MFS"/>
</dbReference>
<feature type="transmembrane region" description="Helical" evidence="4">
    <location>
        <begin position="353"/>
        <end position="373"/>
    </location>
</feature>
<feature type="transmembrane region" description="Helical" evidence="4">
    <location>
        <begin position="134"/>
        <end position="156"/>
    </location>
</feature>
<keyword evidence="2 4" id="KW-1133">Transmembrane helix</keyword>
<name>A0A4R9IIC5_9LEPT</name>
<proteinExistence type="predicted"/>
<dbReference type="Gene3D" id="1.20.1250.20">
    <property type="entry name" value="MFS general substrate transporter like domains"/>
    <property type="match status" value="1"/>
</dbReference>
<keyword evidence="9" id="KW-1185">Reference proteome</keyword>
<feature type="transmembrane region" description="Helical" evidence="4">
    <location>
        <begin position="70"/>
        <end position="91"/>
    </location>
</feature>
<evidence type="ECO:0000256" key="1">
    <source>
        <dbReference type="ARBA" id="ARBA00022692"/>
    </source>
</evidence>
<dbReference type="GO" id="GO:0022857">
    <property type="term" value="F:transmembrane transporter activity"/>
    <property type="evidence" value="ECO:0007669"/>
    <property type="project" value="InterPro"/>
</dbReference>
<dbReference type="CDD" id="cd17489">
    <property type="entry name" value="MFS_YfcJ_like"/>
    <property type="match status" value="1"/>
</dbReference>
<dbReference type="InterPro" id="IPR052714">
    <property type="entry name" value="MFS_Exporter"/>
</dbReference>
<dbReference type="PANTHER" id="PTHR23531:SF1">
    <property type="entry name" value="QUINOLENE RESISTANCE PROTEIN NORA"/>
    <property type="match status" value="1"/>
</dbReference>
<evidence type="ECO:0000259" key="5">
    <source>
        <dbReference type="PROSITE" id="PS50850"/>
    </source>
</evidence>
<dbReference type="EMBL" id="RQFL01000031">
    <property type="protein sequence ID" value="TGK88910.1"/>
    <property type="molecule type" value="Genomic_DNA"/>
</dbReference>
<comment type="caution">
    <text evidence="6">The sequence shown here is derived from an EMBL/GenBank/DDBJ whole genome shotgun (WGS) entry which is preliminary data.</text>
</comment>
<protein>
    <submittedName>
        <fullName evidence="6">MFS transporter</fullName>
    </submittedName>
</protein>
<dbReference type="Proteomes" id="UP000297918">
    <property type="component" value="Unassembled WGS sequence"/>
</dbReference>
<dbReference type="SUPFAM" id="SSF103473">
    <property type="entry name" value="MFS general substrate transporter"/>
    <property type="match status" value="1"/>
</dbReference>
<accession>A0A4R9IIC5</accession>
<evidence type="ECO:0000256" key="4">
    <source>
        <dbReference type="SAM" id="Phobius"/>
    </source>
</evidence>
<sequence>MKYIIVTAIIVLLGFFSVGIPIATLPGFIKGTLGLSDVWLGIILGTQSLVTLLSRHHSGSLSDLKGPKVAVLRGIFFAVISGIVSLGVVYFQGTLGLVILLVGRIILGYSESLLITGALSWGVGLVGPSNAGRVMAWSGMAMYAAMAISAPLGYFMVHQFGFQGGVVLSILFPIFAGIISFFVPMVPQASQVRIPFYQVVPKVWKHGLGLFFAAVCFAGIAGFSTLLFKERGWENAHWVMVIFGTAYVLARIFFAQTVDKYGGKKIAMIFSAVAILGQGLLWQANHSSLAFLGAALTGFGYSLVFPAFGVEAVKNMEPKFRGVALGAYVAFFDLALGVTGPLAGFVANQFGYAAVYAFGMITCIVSFLIALNLKEIKKTNET</sequence>
<reference evidence="7" key="1">
    <citation type="submission" date="2018-10" db="EMBL/GenBank/DDBJ databases">
        <authorList>
            <person name="Vincent A.T."/>
            <person name="Schiettekatte O."/>
            <person name="Bourhy P."/>
            <person name="Veyrier F.J."/>
            <person name="Picardeau M."/>
        </authorList>
    </citation>
    <scope>NUCLEOTIDE SEQUENCE</scope>
    <source>
        <strain evidence="7">201800281</strain>
    </source>
</reference>
<keyword evidence="1 4" id="KW-0812">Transmembrane</keyword>
<feature type="transmembrane region" description="Helical" evidence="4">
    <location>
        <begin position="162"/>
        <end position="186"/>
    </location>
</feature>
<dbReference type="Pfam" id="PF07690">
    <property type="entry name" value="MFS_1"/>
    <property type="match status" value="2"/>
</dbReference>
<evidence type="ECO:0000256" key="2">
    <source>
        <dbReference type="ARBA" id="ARBA00022989"/>
    </source>
</evidence>
<feature type="transmembrane region" description="Helical" evidence="4">
    <location>
        <begin position="207"/>
        <end position="229"/>
    </location>
</feature>
<dbReference type="Proteomes" id="UP000297394">
    <property type="component" value="Unassembled WGS sequence"/>
</dbReference>
<dbReference type="InterPro" id="IPR036259">
    <property type="entry name" value="MFS_trans_sf"/>
</dbReference>
<reference evidence="6 8" key="2">
    <citation type="journal article" date="2019" name="PLoS Negl. Trop. Dis.">
        <title>Revisiting the worldwide diversity of Leptospira species in the environment.</title>
        <authorList>
            <person name="Vincent A.T."/>
            <person name="Schiettekatte O."/>
            <person name="Bourhy P."/>
            <person name="Veyrier F.J."/>
            <person name="Picardeau M."/>
        </authorList>
    </citation>
    <scope>NUCLEOTIDE SEQUENCE [LARGE SCALE GENOMIC DNA]</scope>
    <source>
        <strain evidence="6 8">201800280</strain>
        <strain evidence="7">201800281</strain>
    </source>
</reference>
<dbReference type="NCBIfam" id="NF003477">
    <property type="entry name" value="PRK05122.1"/>
    <property type="match status" value="1"/>
</dbReference>
<evidence type="ECO:0000313" key="8">
    <source>
        <dbReference type="Proteomes" id="UP000297394"/>
    </source>
</evidence>
<organism evidence="6 8">
    <name type="scientific">Leptospira bourretii</name>
    <dbReference type="NCBI Taxonomy" id="2484962"/>
    <lineage>
        <taxon>Bacteria</taxon>
        <taxon>Pseudomonadati</taxon>
        <taxon>Spirochaetota</taxon>
        <taxon>Spirochaetia</taxon>
        <taxon>Leptospirales</taxon>
        <taxon>Leptospiraceae</taxon>
        <taxon>Leptospira</taxon>
    </lineage>
</organism>
<dbReference type="AlphaFoldDB" id="A0A4R9IIC5"/>
<feature type="domain" description="Major facilitator superfamily (MFS) profile" evidence="5">
    <location>
        <begin position="166"/>
        <end position="382"/>
    </location>
</feature>
<evidence type="ECO:0000313" key="6">
    <source>
        <dbReference type="EMBL" id="TGK88260.1"/>
    </source>
</evidence>
<evidence type="ECO:0000256" key="3">
    <source>
        <dbReference type="ARBA" id="ARBA00023136"/>
    </source>
</evidence>
<dbReference type="RefSeq" id="WP_135746786.1">
    <property type="nucleotide sequence ID" value="NZ_RQFL01000031.1"/>
</dbReference>